<gene>
    <name evidence="2" type="ORF">SAMN05216353_13923</name>
</gene>
<dbReference type="AlphaFoldDB" id="A0A1I2RE64"/>
<dbReference type="RefSeq" id="WP_089753677.1">
    <property type="nucleotide sequence ID" value="NZ_FOOG01000039.1"/>
</dbReference>
<dbReference type="EMBL" id="FOOG01000039">
    <property type="protein sequence ID" value="SFG38780.1"/>
    <property type="molecule type" value="Genomic_DNA"/>
</dbReference>
<keyword evidence="3" id="KW-1185">Reference proteome</keyword>
<feature type="transmembrane region" description="Helical" evidence="1">
    <location>
        <begin position="33"/>
        <end position="59"/>
    </location>
</feature>
<organism evidence="2 3">
    <name type="scientific">Halobacillus alkaliphilus</name>
    <dbReference type="NCBI Taxonomy" id="396056"/>
    <lineage>
        <taxon>Bacteria</taxon>
        <taxon>Bacillati</taxon>
        <taxon>Bacillota</taxon>
        <taxon>Bacilli</taxon>
        <taxon>Bacillales</taxon>
        <taxon>Bacillaceae</taxon>
        <taxon>Halobacillus</taxon>
    </lineage>
</organism>
<keyword evidence="1" id="KW-0812">Transmembrane</keyword>
<accession>A0A1I2RE64</accession>
<evidence type="ECO:0000256" key="1">
    <source>
        <dbReference type="SAM" id="Phobius"/>
    </source>
</evidence>
<protein>
    <submittedName>
        <fullName evidence="2">Uncharacterized protein</fullName>
    </submittedName>
</protein>
<keyword evidence="1" id="KW-0472">Membrane</keyword>
<sequence>MKGLKEGSVMIIAGMLAALVVSIFFYSRGSGDYTPLVFIVAFIIFVGSGLLVKVCYLWIQWGNRYLTNVLVYMLCGAIILFLLTYIPSVYSIIFESYTFQELITSSSVQGVLQIMGYGAICGLLFYHCYIGVHSLVLKFENS</sequence>
<feature type="transmembrane region" description="Helical" evidence="1">
    <location>
        <begin position="114"/>
        <end position="137"/>
    </location>
</feature>
<evidence type="ECO:0000313" key="3">
    <source>
        <dbReference type="Proteomes" id="UP000198897"/>
    </source>
</evidence>
<proteinExistence type="predicted"/>
<reference evidence="3" key="1">
    <citation type="submission" date="2016-10" db="EMBL/GenBank/DDBJ databases">
        <authorList>
            <person name="Varghese N."/>
            <person name="Submissions S."/>
        </authorList>
    </citation>
    <scope>NUCLEOTIDE SEQUENCE [LARGE SCALE GENOMIC DNA]</scope>
    <source>
        <strain evidence="3">FP5</strain>
    </source>
</reference>
<keyword evidence="1" id="KW-1133">Transmembrane helix</keyword>
<evidence type="ECO:0000313" key="2">
    <source>
        <dbReference type="EMBL" id="SFG38780.1"/>
    </source>
</evidence>
<dbReference type="Proteomes" id="UP000198897">
    <property type="component" value="Unassembled WGS sequence"/>
</dbReference>
<feature type="transmembrane region" description="Helical" evidence="1">
    <location>
        <begin position="7"/>
        <end position="27"/>
    </location>
</feature>
<name>A0A1I2RE64_9BACI</name>
<dbReference type="OrthoDB" id="9991049at2"/>
<feature type="transmembrane region" description="Helical" evidence="1">
    <location>
        <begin position="71"/>
        <end position="94"/>
    </location>
</feature>